<dbReference type="PANTHER" id="PTHR11353">
    <property type="entry name" value="CHAPERONIN"/>
    <property type="match status" value="1"/>
</dbReference>
<dbReference type="NCBIfam" id="NF041082">
    <property type="entry name" value="thermosome_alpha"/>
    <property type="match status" value="1"/>
</dbReference>
<dbReference type="GO" id="GO:0140662">
    <property type="term" value="F:ATP-dependent protein folding chaperone"/>
    <property type="evidence" value="ECO:0007669"/>
    <property type="project" value="InterPro"/>
</dbReference>
<keyword evidence="3" id="KW-0963">Cytoplasm</keyword>
<dbReference type="EMBL" id="AFNH02001027">
    <property type="protein sequence ID" value="EZG45358.1"/>
    <property type="molecule type" value="Genomic_DNA"/>
</dbReference>
<dbReference type="InterPro" id="IPR002423">
    <property type="entry name" value="Cpn60/GroEL/TCP-1"/>
</dbReference>
<evidence type="ECO:0000256" key="7">
    <source>
        <dbReference type="ARBA" id="ARBA00024086"/>
    </source>
</evidence>
<dbReference type="AlphaFoldDB" id="A0A023B0E0"/>
<evidence type="ECO:0000313" key="11">
    <source>
        <dbReference type="Proteomes" id="UP000019763"/>
    </source>
</evidence>
<sequence length="543" mass="58870">MYGVRPSGQFGGLAELGGAPLIIIQDQQEKKRLTGHEAHKANLMAGIKVAETVRTSFGPKGMDKIVISQDGDVVVTNDGATILKKMPVEHECARLLVELSQSQDDQIGDGTTGVVILAGALLQKALKLLDKNLHPIKIANGFEKASRVAIARCEEVASRLSLEDEEALVKAAKTSLCSKVVSSESEKLARIVVQAVLAVADKERGDVNLDLIKVEYKPGGRLADTKLVDGIALDKTFSHSQMRTEIQDAKIAILTCPFEPPKPKTKHKLTVKSREAYKELVDKEQEYFKDMVAKVKASGANVVMCQWGFDDEANHLLFQNDLPAVRWVSGNEIELISLATGGPIVPRFEDLTPEKLGTAKCVREISMGTEDDRLVLVEGCPGGRAVTILIRGSNLMATQEAKRCIHDALCVVRNLVADTRVVPGGGAVETACSLRVLEEVKKTTDLDQHAMEAFAEALMAVPEALSENTGLNAVETLGKLRAEQLNQKNPNLGVDCYQGQVTDMLANQVYESLSSKTHQIALATQVVKMILKIDDIIVPNSDQ</sequence>
<keyword evidence="6 9" id="KW-0143">Chaperone</keyword>
<dbReference type="InterPro" id="IPR053374">
    <property type="entry name" value="TCP-1_chaperonin"/>
</dbReference>
<dbReference type="GO" id="GO:0016887">
    <property type="term" value="F:ATP hydrolysis activity"/>
    <property type="evidence" value="ECO:0007669"/>
    <property type="project" value="InterPro"/>
</dbReference>
<dbReference type="Proteomes" id="UP000019763">
    <property type="component" value="Unassembled WGS sequence"/>
</dbReference>
<protein>
    <recommendedName>
        <fullName evidence="7">T-complex protein 1 subunit epsilon</fullName>
    </recommendedName>
    <alternativeName>
        <fullName evidence="8">CCT-epsilon</fullName>
    </alternativeName>
</protein>
<dbReference type="Gene3D" id="3.50.7.10">
    <property type="entry name" value="GroEL"/>
    <property type="match status" value="1"/>
</dbReference>
<dbReference type="eggNOG" id="KOG0357">
    <property type="taxonomic scope" value="Eukaryota"/>
</dbReference>
<keyword evidence="11" id="KW-1185">Reference proteome</keyword>
<evidence type="ECO:0000256" key="3">
    <source>
        <dbReference type="ARBA" id="ARBA00022490"/>
    </source>
</evidence>
<accession>A0A023B0E0</accession>
<evidence type="ECO:0000256" key="5">
    <source>
        <dbReference type="ARBA" id="ARBA00022840"/>
    </source>
</evidence>
<evidence type="ECO:0000313" key="10">
    <source>
        <dbReference type="EMBL" id="EZG45358.1"/>
    </source>
</evidence>
<evidence type="ECO:0000256" key="6">
    <source>
        <dbReference type="ARBA" id="ARBA00023186"/>
    </source>
</evidence>
<dbReference type="OMA" id="SHPQMPH"/>
<dbReference type="InterPro" id="IPR054827">
    <property type="entry name" value="thermosome_alpha"/>
</dbReference>
<dbReference type="InterPro" id="IPR002194">
    <property type="entry name" value="Chaperonin_TCP-1_CS"/>
</dbReference>
<comment type="subcellular location">
    <subcellularLocation>
        <location evidence="1">Cytoplasm</location>
    </subcellularLocation>
</comment>
<evidence type="ECO:0000256" key="4">
    <source>
        <dbReference type="ARBA" id="ARBA00022741"/>
    </source>
</evidence>
<dbReference type="InterPro" id="IPR012718">
    <property type="entry name" value="Chap_CCT_epsi"/>
</dbReference>
<dbReference type="NCBIfam" id="TIGR02343">
    <property type="entry name" value="chap_CCT_epsi"/>
    <property type="match status" value="1"/>
</dbReference>
<dbReference type="PROSITE" id="PS00995">
    <property type="entry name" value="TCP1_3"/>
    <property type="match status" value="1"/>
</dbReference>
<dbReference type="SUPFAM" id="SSF52029">
    <property type="entry name" value="GroEL apical domain-like"/>
    <property type="match status" value="1"/>
</dbReference>
<reference evidence="10" key="1">
    <citation type="submission" date="2013-12" db="EMBL/GenBank/DDBJ databases">
        <authorList>
            <person name="Omoto C.K."/>
            <person name="Sibley D."/>
            <person name="Venepally P."/>
            <person name="Hadjithomas M."/>
            <person name="Karamycheva S."/>
            <person name="Brunk B."/>
            <person name="Roos D."/>
            <person name="Caler E."/>
            <person name="Lorenzi H."/>
        </authorList>
    </citation>
    <scope>NUCLEOTIDE SEQUENCE</scope>
</reference>
<dbReference type="SUPFAM" id="SSF48592">
    <property type="entry name" value="GroEL equatorial domain-like"/>
    <property type="match status" value="1"/>
</dbReference>
<keyword evidence="4 9" id="KW-0547">Nucleotide-binding</keyword>
<name>A0A023B0E0_GRENI</name>
<dbReference type="VEuPathDB" id="CryptoDB:GNI_139020"/>
<dbReference type="GO" id="GO:0005524">
    <property type="term" value="F:ATP binding"/>
    <property type="evidence" value="ECO:0007669"/>
    <property type="project" value="UniProtKB-KW"/>
</dbReference>
<gene>
    <name evidence="10" type="ORF">GNI_139020</name>
</gene>
<dbReference type="GO" id="GO:0051082">
    <property type="term" value="F:unfolded protein binding"/>
    <property type="evidence" value="ECO:0007669"/>
    <property type="project" value="InterPro"/>
</dbReference>
<dbReference type="OrthoDB" id="10248520at2759"/>
<evidence type="ECO:0000256" key="8">
    <source>
        <dbReference type="ARBA" id="ARBA00033325"/>
    </source>
</evidence>
<comment type="similarity">
    <text evidence="2 9">Belongs to the TCP-1 chaperonin family.</text>
</comment>
<organism evidence="10 11">
    <name type="scientific">Gregarina niphandrodes</name>
    <name type="common">Septate eugregarine</name>
    <dbReference type="NCBI Taxonomy" id="110365"/>
    <lineage>
        <taxon>Eukaryota</taxon>
        <taxon>Sar</taxon>
        <taxon>Alveolata</taxon>
        <taxon>Apicomplexa</taxon>
        <taxon>Conoidasida</taxon>
        <taxon>Gregarinasina</taxon>
        <taxon>Eugregarinorida</taxon>
        <taxon>Gregarinidae</taxon>
        <taxon>Gregarina</taxon>
    </lineage>
</organism>
<comment type="caution">
    <text evidence="10">The sequence shown here is derived from an EMBL/GenBank/DDBJ whole genome shotgun (WGS) entry which is preliminary data.</text>
</comment>
<dbReference type="Gene3D" id="3.30.260.10">
    <property type="entry name" value="TCP-1-like chaperonin intermediate domain"/>
    <property type="match status" value="1"/>
</dbReference>
<keyword evidence="5 9" id="KW-0067">ATP-binding</keyword>
<dbReference type="InterPro" id="IPR027413">
    <property type="entry name" value="GROEL-like_equatorial_sf"/>
</dbReference>
<dbReference type="Gene3D" id="1.10.560.10">
    <property type="entry name" value="GroEL-like equatorial domain"/>
    <property type="match status" value="1"/>
</dbReference>
<dbReference type="SUPFAM" id="SSF54849">
    <property type="entry name" value="GroEL-intermediate domain like"/>
    <property type="match status" value="1"/>
</dbReference>
<proteinExistence type="inferred from homology"/>
<dbReference type="Pfam" id="PF00118">
    <property type="entry name" value="Cpn60_TCP1"/>
    <property type="match status" value="1"/>
</dbReference>
<dbReference type="GO" id="GO:0005832">
    <property type="term" value="C:chaperonin-containing T-complex"/>
    <property type="evidence" value="ECO:0007669"/>
    <property type="project" value="UniProtKB-ARBA"/>
</dbReference>
<evidence type="ECO:0000256" key="1">
    <source>
        <dbReference type="ARBA" id="ARBA00004496"/>
    </source>
</evidence>
<dbReference type="GeneID" id="22914941"/>
<dbReference type="PROSITE" id="PS00750">
    <property type="entry name" value="TCP1_1"/>
    <property type="match status" value="1"/>
</dbReference>
<dbReference type="NCBIfam" id="NF041083">
    <property type="entry name" value="thermosome_beta"/>
    <property type="match status" value="1"/>
</dbReference>
<dbReference type="InterPro" id="IPR017998">
    <property type="entry name" value="Chaperone_TCP-1"/>
</dbReference>
<dbReference type="InterPro" id="IPR027410">
    <property type="entry name" value="TCP-1-like_intermed_sf"/>
</dbReference>
<evidence type="ECO:0000256" key="9">
    <source>
        <dbReference type="RuleBase" id="RU004187"/>
    </source>
</evidence>
<dbReference type="PRINTS" id="PR00304">
    <property type="entry name" value="TCOMPLEXTCP1"/>
</dbReference>
<dbReference type="FunFam" id="3.50.7.10:FF:000003">
    <property type="entry name" value="T-complex protein 1 subunit epsilon"/>
    <property type="match status" value="1"/>
</dbReference>
<dbReference type="InterPro" id="IPR027409">
    <property type="entry name" value="GroEL-like_apical_dom_sf"/>
</dbReference>
<evidence type="ECO:0000256" key="2">
    <source>
        <dbReference type="ARBA" id="ARBA00008020"/>
    </source>
</evidence>
<dbReference type="RefSeq" id="XP_011132516.1">
    <property type="nucleotide sequence ID" value="XM_011134214.1"/>
</dbReference>